<name>A0ABU2Y7I6_9FLAO</name>
<dbReference type="InterPro" id="IPR029069">
    <property type="entry name" value="HotDog_dom_sf"/>
</dbReference>
<sequence>MNFEIAFPTIWANFDANAHMRHTAYNDYAAEVRSRFFASNGFSLTDFAKHNIGPVLFTENTKFYREILIGENIKVNLIFIAASSKFERFKFNHQIIKEDGVISAEIEIYGAWIDLTQRKLTTPPQQMIDIFNDLEKSADFEEIVLKSKPLN</sequence>
<comment type="caution">
    <text evidence="1">The sequence shown here is derived from an EMBL/GenBank/DDBJ whole genome shotgun (WGS) entry which is preliminary data.</text>
</comment>
<dbReference type="InterPro" id="IPR050563">
    <property type="entry name" value="4-hydroxybenzoyl-CoA_TE"/>
</dbReference>
<proteinExistence type="predicted"/>
<dbReference type="PANTHER" id="PTHR31793">
    <property type="entry name" value="4-HYDROXYBENZOYL-COA THIOESTERASE FAMILY MEMBER"/>
    <property type="match status" value="1"/>
</dbReference>
<dbReference type="EMBL" id="JAVRHV010000002">
    <property type="protein sequence ID" value="MDT0552988.1"/>
    <property type="molecule type" value="Genomic_DNA"/>
</dbReference>
<accession>A0ABU2Y7I6</accession>
<dbReference type="CDD" id="cd00586">
    <property type="entry name" value="4HBT"/>
    <property type="match status" value="1"/>
</dbReference>
<dbReference type="Pfam" id="PF13279">
    <property type="entry name" value="4HBT_2"/>
    <property type="match status" value="1"/>
</dbReference>
<dbReference type="Gene3D" id="3.10.129.10">
    <property type="entry name" value="Hotdog Thioesterase"/>
    <property type="match status" value="1"/>
</dbReference>
<dbReference type="PANTHER" id="PTHR31793:SF24">
    <property type="entry name" value="LONG-CHAIN ACYL-COA THIOESTERASE FADM"/>
    <property type="match status" value="1"/>
</dbReference>
<dbReference type="RefSeq" id="WP_311592954.1">
    <property type="nucleotide sequence ID" value="NZ_JAVRHV010000002.1"/>
</dbReference>
<dbReference type="SUPFAM" id="SSF54637">
    <property type="entry name" value="Thioesterase/thiol ester dehydrase-isomerase"/>
    <property type="match status" value="1"/>
</dbReference>
<gene>
    <name evidence="1" type="ORF">RM519_07010</name>
</gene>
<dbReference type="Proteomes" id="UP001252186">
    <property type="component" value="Unassembled WGS sequence"/>
</dbReference>
<organism evidence="1 2">
    <name type="scientific">Urechidicola vernalis</name>
    <dbReference type="NCBI Taxonomy" id="3075600"/>
    <lineage>
        <taxon>Bacteria</taxon>
        <taxon>Pseudomonadati</taxon>
        <taxon>Bacteroidota</taxon>
        <taxon>Flavobacteriia</taxon>
        <taxon>Flavobacteriales</taxon>
        <taxon>Flavobacteriaceae</taxon>
        <taxon>Urechidicola</taxon>
    </lineage>
</organism>
<evidence type="ECO:0000313" key="2">
    <source>
        <dbReference type="Proteomes" id="UP001252186"/>
    </source>
</evidence>
<reference evidence="1 2" key="1">
    <citation type="submission" date="2023-09" db="EMBL/GenBank/DDBJ databases">
        <authorList>
            <person name="Rey-Velasco X."/>
        </authorList>
    </citation>
    <scope>NUCLEOTIDE SEQUENCE [LARGE SCALE GENOMIC DNA]</scope>
    <source>
        <strain evidence="1 2">P050</strain>
    </source>
</reference>
<keyword evidence="2" id="KW-1185">Reference proteome</keyword>
<protein>
    <submittedName>
        <fullName evidence="1">Thioesterase family protein</fullName>
    </submittedName>
</protein>
<evidence type="ECO:0000313" key="1">
    <source>
        <dbReference type="EMBL" id="MDT0552988.1"/>
    </source>
</evidence>